<keyword evidence="3" id="KW-1185">Reference proteome</keyword>
<proteinExistence type="predicted"/>
<dbReference type="Proteomes" id="UP001152622">
    <property type="component" value="Unassembled WGS sequence"/>
</dbReference>
<feature type="region of interest" description="Disordered" evidence="1">
    <location>
        <begin position="1"/>
        <end position="43"/>
    </location>
</feature>
<gene>
    <name evidence="2" type="ORF">SKAU_G00429590</name>
</gene>
<evidence type="ECO:0000313" key="2">
    <source>
        <dbReference type="EMBL" id="KAJ8332060.1"/>
    </source>
</evidence>
<dbReference type="EMBL" id="JAINUF010000049">
    <property type="protein sequence ID" value="KAJ8332060.1"/>
    <property type="molecule type" value="Genomic_DNA"/>
</dbReference>
<dbReference type="AlphaFoldDB" id="A0A9Q1E4E8"/>
<evidence type="ECO:0000313" key="3">
    <source>
        <dbReference type="Proteomes" id="UP001152622"/>
    </source>
</evidence>
<organism evidence="2 3">
    <name type="scientific">Synaphobranchus kaupii</name>
    <name type="common">Kaup's arrowtooth eel</name>
    <dbReference type="NCBI Taxonomy" id="118154"/>
    <lineage>
        <taxon>Eukaryota</taxon>
        <taxon>Metazoa</taxon>
        <taxon>Chordata</taxon>
        <taxon>Craniata</taxon>
        <taxon>Vertebrata</taxon>
        <taxon>Euteleostomi</taxon>
        <taxon>Actinopterygii</taxon>
        <taxon>Neopterygii</taxon>
        <taxon>Teleostei</taxon>
        <taxon>Anguilliformes</taxon>
        <taxon>Synaphobranchidae</taxon>
        <taxon>Synaphobranchus</taxon>
    </lineage>
</organism>
<evidence type="ECO:0000256" key="1">
    <source>
        <dbReference type="SAM" id="MobiDB-lite"/>
    </source>
</evidence>
<feature type="compositionally biased region" description="Pro residues" evidence="1">
    <location>
        <begin position="79"/>
        <end position="91"/>
    </location>
</feature>
<protein>
    <submittedName>
        <fullName evidence="2">Uncharacterized protein</fullName>
    </submittedName>
</protein>
<reference evidence="2" key="1">
    <citation type="journal article" date="2023" name="Science">
        <title>Genome structures resolve the early diversification of teleost fishes.</title>
        <authorList>
            <person name="Parey E."/>
            <person name="Louis A."/>
            <person name="Montfort J."/>
            <person name="Bouchez O."/>
            <person name="Roques C."/>
            <person name="Iampietro C."/>
            <person name="Lluch J."/>
            <person name="Castinel A."/>
            <person name="Donnadieu C."/>
            <person name="Desvignes T."/>
            <person name="Floi Bucao C."/>
            <person name="Jouanno E."/>
            <person name="Wen M."/>
            <person name="Mejri S."/>
            <person name="Dirks R."/>
            <person name="Jansen H."/>
            <person name="Henkel C."/>
            <person name="Chen W.J."/>
            <person name="Zahm M."/>
            <person name="Cabau C."/>
            <person name="Klopp C."/>
            <person name="Thompson A.W."/>
            <person name="Robinson-Rechavi M."/>
            <person name="Braasch I."/>
            <person name="Lecointre G."/>
            <person name="Bobe J."/>
            <person name="Postlethwait J.H."/>
            <person name="Berthelot C."/>
            <person name="Roest Crollius H."/>
            <person name="Guiguen Y."/>
        </authorList>
    </citation>
    <scope>NUCLEOTIDE SEQUENCE</scope>
    <source>
        <strain evidence="2">WJC10195</strain>
    </source>
</reference>
<feature type="region of interest" description="Disordered" evidence="1">
    <location>
        <begin position="56"/>
        <end position="91"/>
    </location>
</feature>
<accession>A0A9Q1E4E8</accession>
<sequence>MFPGTTARGQADARQHGRNGAERDVSRRAFDAKNPCGEKEPASSAAVLNIDLLQTSASGPILSRPDSGLRTGRTEGAPPSLPPCAAPLAPR</sequence>
<comment type="caution">
    <text evidence="2">The sequence shown here is derived from an EMBL/GenBank/DDBJ whole genome shotgun (WGS) entry which is preliminary data.</text>
</comment>
<name>A0A9Q1E4E8_SYNKA</name>
<feature type="compositionally biased region" description="Basic and acidic residues" evidence="1">
    <location>
        <begin position="11"/>
        <end position="41"/>
    </location>
</feature>